<comment type="caution">
    <text evidence="2">The sequence shown here is derived from an EMBL/GenBank/DDBJ whole genome shotgun (WGS) entry which is preliminary data.</text>
</comment>
<accession>A0A1S1V6D4</accession>
<protein>
    <submittedName>
        <fullName evidence="2">Uncharacterized protein</fullName>
    </submittedName>
</protein>
<sequence length="60" mass="7074">MEEMIAVGIAIGFGDFFARRLLAYNKKKKKIRIIEEELEKRKKAHVQGHEDFIKDQKQIS</sequence>
<organism evidence="2 3">
    <name type="scientific">Andreesenia angusta</name>
    <dbReference type="NCBI Taxonomy" id="39480"/>
    <lineage>
        <taxon>Bacteria</taxon>
        <taxon>Bacillati</taxon>
        <taxon>Bacillota</taxon>
        <taxon>Tissierellia</taxon>
        <taxon>Tissierellales</taxon>
        <taxon>Gottschalkiaceae</taxon>
        <taxon>Andreesenia</taxon>
    </lineage>
</organism>
<keyword evidence="1" id="KW-1133">Transmembrane helix</keyword>
<keyword evidence="3" id="KW-1185">Reference proteome</keyword>
<evidence type="ECO:0000256" key="1">
    <source>
        <dbReference type="SAM" id="Phobius"/>
    </source>
</evidence>
<dbReference type="STRING" id="39480.EUAN_12620"/>
<evidence type="ECO:0000313" key="3">
    <source>
        <dbReference type="Proteomes" id="UP000180254"/>
    </source>
</evidence>
<dbReference type="RefSeq" id="WP_071062800.1">
    <property type="nucleotide sequence ID" value="NZ_MKIE01000004.1"/>
</dbReference>
<dbReference type="Proteomes" id="UP000180254">
    <property type="component" value="Unassembled WGS sequence"/>
</dbReference>
<evidence type="ECO:0000313" key="2">
    <source>
        <dbReference type="EMBL" id="OHW62193.1"/>
    </source>
</evidence>
<dbReference type="AlphaFoldDB" id="A0A1S1V6D4"/>
<name>A0A1S1V6D4_9FIRM</name>
<reference evidence="2 3" key="1">
    <citation type="submission" date="2016-09" db="EMBL/GenBank/DDBJ databases">
        <title>Genome sequence of Eubacterium angustum.</title>
        <authorList>
            <person name="Poehlein A."/>
            <person name="Daniel R."/>
        </authorList>
    </citation>
    <scope>NUCLEOTIDE SEQUENCE [LARGE SCALE GENOMIC DNA]</scope>
    <source>
        <strain evidence="2 3">DSM 1989</strain>
    </source>
</reference>
<dbReference type="EMBL" id="MKIE01000004">
    <property type="protein sequence ID" value="OHW62193.1"/>
    <property type="molecule type" value="Genomic_DNA"/>
</dbReference>
<feature type="transmembrane region" description="Helical" evidence="1">
    <location>
        <begin position="6"/>
        <end position="22"/>
    </location>
</feature>
<proteinExistence type="predicted"/>
<keyword evidence="1" id="KW-0472">Membrane</keyword>
<keyword evidence="1" id="KW-0812">Transmembrane</keyword>
<gene>
    <name evidence="2" type="ORF">EUAN_12620</name>
</gene>